<organism evidence="1 2">
    <name type="scientific">Elysia crispata</name>
    <name type="common">lettuce slug</name>
    <dbReference type="NCBI Taxonomy" id="231223"/>
    <lineage>
        <taxon>Eukaryota</taxon>
        <taxon>Metazoa</taxon>
        <taxon>Spiralia</taxon>
        <taxon>Lophotrochozoa</taxon>
        <taxon>Mollusca</taxon>
        <taxon>Gastropoda</taxon>
        <taxon>Heterobranchia</taxon>
        <taxon>Euthyneura</taxon>
        <taxon>Panpulmonata</taxon>
        <taxon>Sacoglossa</taxon>
        <taxon>Placobranchoidea</taxon>
        <taxon>Plakobranchidae</taxon>
        <taxon>Elysia</taxon>
    </lineage>
</organism>
<evidence type="ECO:0000313" key="2">
    <source>
        <dbReference type="Proteomes" id="UP001283361"/>
    </source>
</evidence>
<dbReference type="Proteomes" id="UP001283361">
    <property type="component" value="Unassembled WGS sequence"/>
</dbReference>
<gene>
    <name evidence="1" type="ORF">RRG08_041548</name>
</gene>
<proteinExistence type="predicted"/>
<keyword evidence="2" id="KW-1185">Reference proteome</keyword>
<name>A0AAE0ZUN0_9GAST</name>
<accession>A0AAE0ZUN0</accession>
<dbReference type="EMBL" id="JAWDGP010003268">
    <property type="protein sequence ID" value="KAK3775835.1"/>
    <property type="molecule type" value="Genomic_DNA"/>
</dbReference>
<evidence type="ECO:0000313" key="1">
    <source>
        <dbReference type="EMBL" id="KAK3775835.1"/>
    </source>
</evidence>
<dbReference type="AlphaFoldDB" id="A0AAE0ZUN0"/>
<comment type="caution">
    <text evidence="1">The sequence shown here is derived from an EMBL/GenBank/DDBJ whole genome shotgun (WGS) entry which is preliminary data.</text>
</comment>
<reference evidence="1" key="1">
    <citation type="journal article" date="2023" name="G3 (Bethesda)">
        <title>A reference genome for the long-term kleptoplast-retaining sea slug Elysia crispata morphotype clarki.</title>
        <authorList>
            <person name="Eastman K.E."/>
            <person name="Pendleton A.L."/>
            <person name="Shaikh M.A."/>
            <person name="Suttiyut T."/>
            <person name="Ogas R."/>
            <person name="Tomko P."/>
            <person name="Gavelis G."/>
            <person name="Widhalm J.R."/>
            <person name="Wisecaver J.H."/>
        </authorList>
    </citation>
    <scope>NUCLEOTIDE SEQUENCE</scope>
    <source>
        <strain evidence="1">ECLA1</strain>
    </source>
</reference>
<sequence>MLNHVPISWVPLAFKEHRKITGPVVSSEAQDNLLIGGSSLSVFGKIWGIFPTEDQRDSHVLKTGTKGRSLYAGALFPRPVRPLCTARQRLRSHLTNQFTRSF</sequence>
<protein>
    <submittedName>
        <fullName evidence="1">Uncharacterized protein</fullName>
    </submittedName>
</protein>